<dbReference type="EMBL" id="UOFZ01000027">
    <property type="protein sequence ID" value="VAX12246.1"/>
    <property type="molecule type" value="Genomic_DNA"/>
</dbReference>
<keyword evidence="1" id="KW-0472">Membrane</keyword>
<sequence length="67" mass="7865">MTLFPSSHFLYTLFSSTPDYPPLPRFSLLTEGKMFFLIVHMFGEVIFYSYVFDTLKLGFQPIATLFR</sequence>
<feature type="non-terminal residue" evidence="2">
    <location>
        <position position="67"/>
    </location>
</feature>
<proteinExistence type="predicted"/>
<keyword evidence="1" id="KW-0812">Transmembrane</keyword>
<reference evidence="2" key="1">
    <citation type="submission" date="2018-06" db="EMBL/GenBank/DDBJ databases">
        <authorList>
            <person name="Zhirakovskaya E."/>
        </authorList>
    </citation>
    <scope>NUCLEOTIDE SEQUENCE</scope>
</reference>
<feature type="transmembrane region" description="Helical" evidence="1">
    <location>
        <begin position="34"/>
        <end position="52"/>
    </location>
</feature>
<keyword evidence="1" id="KW-1133">Transmembrane helix</keyword>
<evidence type="ECO:0000256" key="1">
    <source>
        <dbReference type="SAM" id="Phobius"/>
    </source>
</evidence>
<organism evidence="2">
    <name type="scientific">hydrothermal vent metagenome</name>
    <dbReference type="NCBI Taxonomy" id="652676"/>
    <lineage>
        <taxon>unclassified sequences</taxon>
        <taxon>metagenomes</taxon>
        <taxon>ecological metagenomes</taxon>
    </lineage>
</organism>
<accession>A0A3B1B1T0</accession>
<protein>
    <submittedName>
        <fullName evidence="2">Uncharacterized protein</fullName>
    </submittedName>
</protein>
<name>A0A3B1B1T0_9ZZZZ</name>
<evidence type="ECO:0000313" key="2">
    <source>
        <dbReference type="EMBL" id="VAX12246.1"/>
    </source>
</evidence>
<dbReference type="AlphaFoldDB" id="A0A3B1B1T0"/>
<gene>
    <name evidence="2" type="ORF">MNBD_GAMMA24-917</name>
</gene>